<evidence type="ECO:0000256" key="4">
    <source>
        <dbReference type="ARBA" id="ARBA00023125"/>
    </source>
</evidence>
<dbReference type="CDD" id="cd06171">
    <property type="entry name" value="Sigma70_r4"/>
    <property type="match status" value="1"/>
</dbReference>
<dbReference type="InterPro" id="IPR039425">
    <property type="entry name" value="RNA_pol_sigma-70-like"/>
</dbReference>
<dbReference type="InterPro" id="IPR036388">
    <property type="entry name" value="WH-like_DNA-bd_sf"/>
</dbReference>
<comment type="similarity">
    <text evidence="1">Belongs to the sigma-70 factor family. ECF subfamily.</text>
</comment>
<keyword evidence="3" id="KW-0731">Sigma factor</keyword>
<dbReference type="Gene3D" id="1.10.1740.10">
    <property type="match status" value="1"/>
</dbReference>
<dbReference type="SUPFAM" id="SSF88659">
    <property type="entry name" value="Sigma3 and sigma4 domains of RNA polymerase sigma factors"/>
    <property type="match status" value="1"/>
</dbReference>
<dbReference type="SUPFAM" id="SSF88946">
    <property type="entry name" value="Sigma2 domain of RNA polymerase sigma factors"/>
    <property type="match status" value="1"/>
</dbReference>
<dbReference type="GO" id="GO:0006352">
    <property type="term" value="P:DNA-templated transcription initiation"/>
    <property type="evidence" value="ECO:0007669"/>
    <property type="project" value="InterPro"/>
</dbReference>
<dbReference type="InterPro" id="IPR014325">
    <property type="entry name" value="RNA_pol_sigma-E_actinobac"/>
</dbReference>
<evidence type="ECO:0000259" key="6">
    <source>
        <dbReference type="Pfam" id="PF08281"/>
    </source>
</evidence>
<evidence type="ECO:0000256" key="1">
    <source>
        <dbReference type="ARBA" id="ARBA00010641"/>
    </source>
</evidence>
<evidence type="ECO:0000256" key="5">
    <source>
        <dbReference type="ARBA" id="ARBA00023163"/>
    </source>
</evidence>
<dbReference type="RefSeq" id="WP_353650787.1">
    <property type="nucleotide sequence ID" value="NZ_CP159218.1"/>
</dbReference>
<gene>
    <name evidence="7" type="ORF">ABLG96_07745</name>
</gene>
<keyword evidence="5" id="KW-0804">Transcription</keyword>
<name>A0AAU8DT50_9ACTN</name>
<dbReference type="PANTHER" id="PTHR43133">
    <property type="entry name" value="RNA POLYMERASE ECF-TYPE SIGMA FACTO"/>
    <property type="match status" value="1"/>
</dbReference>
<dbReference type="Pfam" id="PF08281">
    <property type="entry name" value="Sigma70_r4_2"/>
    <property type="match status" value="1"/>
</dbReference>
<dbReference type="NCBIfam" id="TIGR02937">
    <property type="entry name" value="sigma70-ECF"/>
    <property type="match status" value="1"/>
</dbReference>
<dbReference type="GO" id="GO:0016987">
    <property type="term" value="F:sigma factor activity"/>
    <property type="evidence" value="ECO:0007669"/>
    <property type="project" value="UniProtKB-KW"/>
</dbReference>
<feature type="domain" description="RNA polymerase sigma factor 70 region 4 type 2" evidence="6">
    <location>
        <begin position="109"/>
        <end position="159"/>
    </location>
</feature>
<dbReference type="PANTHER" id="PTHR43133:SF50">
    <property type="entry name" value="ECF RNA POLYMERASE SIGMA FACTOR SIGM"/>
    <property type="match status" value="1"/>
</dbReference>
<dbReference type="InterPro" id="IPR013324">
    <property type="entry name" value="RNA_pol_sigma_r3/r4-like"/>
</dbReference>
<keyword evidence="4" id="KW-0238">DNA-binding</keyword>
<dbReference type="InterPro" id="IPR013325">
    <property type="entry name" value="RNA_pol_sigma_r2"/>
</dbReference>
<evidence type="ECO:0000313" key="7">
    <source>
        <dbReference type="EMBL" id="XCG65177.1"/>
    </source>
</evidence>
<organism evidence="7">
    <name type="scientific">Nakamurella sp. A5-74</name>
    <dbReference type="NCBI Taxonomy" id="3158264"/>
    <lineage>
        <taxon>Bacteria</taxon>
        <taxon>Bacillati</taxon>
        <taxon>Actinomycetota</taxon>
        <taxon>Actinomycetes</taxon>
        <taxon>Nakamurellales</taxon>
        <taxon>Nakamurellaceae</taxon>
        <taxon>Nakamurella</taxon>
    </lineage>
</organism>
<dbReference type="GO" id="GO:0003677">
    <property type="term" value="F:DNA binding"/>
    <property type="evidence" value="ECO:0007669"/>
    <property type="project" value="UniProtKB-KW"/>
</dbReference>
<reference evidence="7" key="1">
    <citation type="submission" date="2024-05" db="EMBL/GenBank/DDBJ databases">
        <authorList>
            <person name="Cai S.Y."/>
            <person name="Jin L.M."/>
            <person name="Li H.R."/>
        </authorList>
    </citation>
    <scope>NUCLEOTIDE SEQUENCE</scope>
    <source>
        <strain evidence="7">A5-74</strain>
    </source>
</reference>
<dbReference type="InterPro" id="IPR013249">
    <property type="entry name" value="RNA_pol_sigma70_r4_t2"/>
</dbReference>
<sequence>MAEHVMPVDDPVEPAEFFAASLDRLVRVALLLTGNSASAEDLVMTAVSKCLPRWSSIRGAPLPYVRQAVLREFLSTVRRRSVVDERPTDRVPESATADSHERAMLRADLFSALEALPPRQRAVVVLRFFEDLTGAQIAEVLGISVGTVRSQLHDGLAALRAAAPQTLGEYLQISGDEESRP</sequence>
<evidence type="ECO:0000256" key="2">
    <source>
        <dbReference type="ARBA" id="ARBA00023015"/>
    </source>
</evidence>
<dbReference type="EMBL" id="CP159218">
    <property type="protein sequence ID" value="XCG65177.1"/>
    <property type="molecule type" value="Genomic_DNA"/>
</dbReference>
<proteinExistence type="inferred from homology"/>
<accession>A0AAU8DT50</accession>
<dbReference type="NCBIfam" id="TIGR02983">
    <property type="entry name" value="SigE-fam_strep"/>
    <property type="match status" value="1"/>
</dbReference>
<evidence type="ECO:0000256" key="3">
    <source>
        <dbReference type="ARBA" id="ARBA00023082"/>
    </source>
</evidence>
<dbReference type="Gene3D" id="1.10.10.10">
    <property type="entry name" value="Winged helix-like DNA-binding domain superfamily/Winged helix DNA-binding domain"/>
    <property type="match status" value="1"/>
</dbReference>
<keyword evidence="2" id="KW-0805">Transcription regulation</keyword>
<protein>
    <submittedName>
        <fullName evidence="7">SigE family RNA polymerase sigma factor</fullName>
    </submittedName>
</protein>
<dbReference type="InterPro" id="IPR014284">
    <property type="entry name" value="RNA_pol_sigma-70_dom"/>
</dbReference>
<dbReference type="AlphaFoldDB" id="A0AAU8DT50"/>